<dbReference type="InterPro" id="IPR042838">
    <property type="entry name" value="KIAA1958"/>
</dbReference>
<gene>
    <name evidence="1" type="ORF">MEDL_59902</name>
</gene>
<dbReference type="PANTHER" id="PTHR46963">
    <property type="entry name" value="SIMILAR TO RIKEN CDNA E130308A19"/>
    <property type="match status" value="1"/>
</dbReference>
<comment type="caution">
    <text evidence="1">The sequence shown here is derived from an EMBL/GenBank/DDBJ whole genome shotgun (WGS) entry which is preliminary data.</text>
</comment>
<dbReference type="Proteomes" id="UP000683360">
    <property type="component" value="Unassembled WGS sequence"/>
</dbReference>
<protein>
    <submittedName>
        <fullName evidence="1">Uncharacterized protein</fullName>
    </submittedName>
</protein>
<dbReference type="EMBL" id="CAJPWZ010002921">
    <property type="protein sequence ID" value="CAG2248022.1"/>
    <property type="molecule type" value="Genomic_DNA"/>
</dbReference>
<accession>A0A8S3UQL9</accession>
<keyword evidence="2" id="KW-1185">Reference proteome</keyword>
<sequence>MQYVLYNEDVLEEFQKVFAYRSQVNLQQHKCYSCSTDDSILVVRKPRERVFHFNVELDDIGDDNDESFHLTRETLKAKQKLLKQIGKGNKPKRAQPLTDEEISVLFDKNVLEYELSTICGFISSVERKPKRHKFGHSVIEDDNDESFHLTRETLKAKQKLLKQKGKGNKPKRAQPLTDEEISVLFDKNILGDNSPKALNTVLLNNCVQFGLTGVSGH</sequence>
<evidence type="ECO:0000313" key="1">
    <source>
        <dbReference type="EMBL" id="CAG2248022.1"/>
    </source>
</evidence>
<organism evidence="1 2">
    <name type="scientific">Mytilus edulis</name>
    <name type="common">Blue mussel</name>
    <dbReference type="NCBI Taxonomy" id="6550"/>
    <lineage>
        <taxon>Eukaryota</taxon>
        <taxon>Metazoa</taxon>
        <taxon>Spiralia</taxon>
        <taxon>Lophotrochozoa</taxon>
        <taxon>Mollusca</taxon>
        <taxon>Bivalvia</taxon>
        <taxon>Autobranchia</taxon>
        <taxon>Pteriomorphia</taxon>
        <taxon>Mytilida</taxon>
        <taxon>Mytiloidea</taxon>
        <taxon>Mytilidae</taxon>
        <taxon>Mytilinae</taxon>
        <taxon>Mytilus</taxon>
    </lineage>
</organism>
<evidence type="ECO:0000313" key="2">
    <source>
        <dbReference type="Proteomes" id="UP000683360"/>
    </source>
</evidence>
<dbReference type="AlphaFoldDB" id="A0A8S3UQL9"/>
<dbReference type="PANTHER" id="PTHR46963:SF2">
    <property type="match status" value="1"/>
</dbReference>
<proteinExistence type="predicted"/>
<reference evidence="1" key="1">
    <citation type="submission" date="2021-03" db="EMBL/GenBank/DDBJ databases">
        <authorList>
            <person name="Bekaert M."/>
        </authorList>
    </citation>
    <scope>NUCLEOTIDE SEQUENCE</scope>
</reference>
<name>A0A8S3UQL9_MYTED</name>